<gene>
    <name evidence="3" type="ORF">LMS43_03410</name>
</gene>
<proteinExistence type="inferred from homology"/>
<feature type="chain" id="PRO_5046194342" evidence="2">
    <location>
        <begin position="22"/>
        <end position="330"/>
    </location>
</feature>
<dbReference type="SUPFAM" id="SSF53850">
    <property type="entry name" value="Periplasmic binding protein-like II"/>
    <property type="match status" value="1"/>
</dbReference>
<protein>
    <submittedName>
        <fullName evidence="3">Tripartite tricarboxylate transporter substrate binding protein</fullName>
    </submittedName>
</protein>
<evidence type="ECO:0000313" key="3">
    <source>
        <dbReference type="EMBL" id="MDN4120333.1"/>
    </source>
</evidence>
<dbReference type="InterPro" id="IPR042100">
    <property type="entry name" value="Bug_dom1"/>
</dbReference>
<dbReference type="Gene3D" id="3.40.190.10">
    <property type="entry name" value="Periplasmic binding protein-like II"/>
    <property type="match status" value="1"/>
</dbReference>
<feature type="signal peptide" evidence="2">
    <location>
        <begin position="1"/>
        <end position="21"/>
    </location>
</feature>
<keyword evidence="4" id="KW-1185">Reference proteome</keyword>
<organism evidence="3 4">
    <name type="scientific">Alcaligenes endophyticus</name>
    <dbReference type="NCBI Taxonomy" id="1929088"/>
    <lineage>
        <taxon>Bacteria</taxon>
        <taxon>Pseudomonadati</taxon>
        <taxon>Pseudomonadota</taxon>
        <taxon>Betaproteobacteria</taxon>
        <taxon>Burkholderiales</taxon>
        <taxon>Alcaligenaceae</taxon>
        <taxon>Alcaligenes</taxon>
    </lineage>
</organism>
<comment type="caution">
    <text evidence="3">The sequence shown here is derived from an EMBL/GenBank/DDBJ whole genome shotgun (WGS) entry which is preliminary data.</text>
</comment>
<dbReference type="Pfam" id="PF03401">
    <property type="entry name" value="TctC"/>
    <property type="match status" value="1"/>
</dbReference>
<sequence length="330" mass="35304">MKWLKTTLISAAITFPFTASIAKQETWPTTTVKLVVPYPAGSSNDLLARLLAPRLEKKYGQTFIVENKPGASGAIGISEVARAKPDGYTILVVSNSMVTNLAIPDQVKYDVFRDFEPISQAAVMPVVMVTNQELPVKNVSELVTLAKSEPGKLSFGSSGAGGPHHLTAELFQSVTGTEFLHVPYKGQSPILMDLLANRINAAFVTLGPALPYIQSGQLTSMGVIGKERSSIAADIPTLAEQGVEGLDLSWWLGVFVPKGTPASIVASLSESMAQFNDESDLQQQLNSNALNYVGDSPAEFSDELGREIAMWKKLAKEIGLTQGGDHVSGK</sequence>
<dbReference type="PANTHER" id="PTHR42928">
    <property type="entry name" value="TRICARBOXYLATE-BINDING PROTEIN"/>
    <property type="match status" value="1"/>
</dbReference>
<evidence type="ECO:0000256" key="2">
    <source>
        <dbReference type="SAM" id="SignalP"/>
    </source>
</evidence>
<dbReference type="RefSeq" id="WP_266122347.1">
    <property type="nucleotide sequence ID" value="NZ_JAJHNU010000001.1"/>
</dbReference>
<dbReference type="PIRSF" id="PIRSF017082">
    <property type="entry name" value="YflP"/>
    <property type="match status" value="1"/>
</dbReference>
<dbReference type="Proteomes" id="UP001168613">
    <property type="component" value="Unassembled WGS sequence"/>
</dbReference>
<reference evidence="3" key="1">
    <citation type="submission" date="2021-11" db="EMBL/GenBank/DDBJ databases">
        <title>Draft genome sequence of Alcaligenes endophyticus type strain CCUG 75668T.</title>
        <authorList>
            <person name="Salva-Serra F."/>
            <person name="Duran R.E."/>
            <person name="Seeger M."/>
            <person name="Moore E.R.B."/>
            <person name="Jaen-Luchoro D."/>
        </authorList>
    </citation>
    <scope>NUCLEOTIDE SEQUENCE</scope>
    <source>
        <strain evidence="3">CCUG 75668</strain>
    </source>
</reference>
<dbReference type="CDD" id="cd07012">
    <property type="entry name" value="PBP2_Bug_TTT"/>
    <property type="match status" value="1"/>
</dbReference>
<keyword evidence="2" id="KW-0732">Signal</keyword>
<dbReference type="Gene3D" id="3.40.190.150">
    <property type="entry name" value="Bordetella uptake gene, domain 1"/>
    <property type="match status" value="1"/>
</dbReference>
<evidence type="ECO:0000313" key="4">
    <source>
        <dbReference type="Proteomes" id="UP001168613"/>
    </source>
</evidence>
<name>A0ABT8EGD6_9BURK</name>
<dbReference type="PANTHER" id="PTHR42928:SF5">
    <property type="entry name" value="BLR1237 PROTEIN"/>
    <property type="match status" value="1"/>
</dbReference>
<dbReference type="EMBL" id="JAJHNU010000001">
    <property type="protein sequence ID" value="MDN4120333.1"/>
    <property type="molecule type" value="Genomic_DNA"/>
</dbReference>
<evidence type="ECO:0000256" key="1">
    <source>
        <dbReference type="ARBA" id="ARBA00006987"/>
    </source>
</evidence>
<dbReference type="InterPro" id="IPR005064">
    <property type="entry name" value="BUG"/>
</dbReference>
<accession>A0ABT8EGD6</accession>
<comment type="similarity">
    <text evidence="1">Belongs to the UPF0065 (bug) family.</text>
</comment>